<sequence length="66" mass="7143">MSRLAGSLTFLTLTMLGHVIYLFVYCLFLLKKQSGTVHPSLVFLQLFSNGVADTESTTAGPKLPPA</sequence>
<proteinExistence type="predicted"/>
<protein>
    <submittedName>
        <fullName evidence="2">Uncharacterized protein</fullName>
    </submittedName>
</protein>
<evidence type="ECO:0000256" key="1">
    <source>
        <dbReference type="SAM" id="Phobius"/>
    </source>
</evidence>
<reference evidence="2" key="2">
    <citation type="journal article" date="2015" name="Fish Shellfish Immunol.">
        <title>Early steps in the European eel (Anguilla anguilla)-Vibrio vulnificus interaction in the gills: Role of the RtxA13 toxin.</title>
        <authorList>
            <person name="Callol A."/>
            <person name="Pajuelo D."/>
            <person name="Ebbesson L."/>
            <person name="Teles M."/>
            <person name="MacKenzie S."/>
            <person name="Amaro C."/>
        </authorList>
    </citation>
    <scope>NUCLEOTIDE SEQUENCE</scope>
</reference>
<dbReference type="EMBL" id="GBXM01091338">
    <property type="protein sequence ID" value="JAH17239.1"/>
    <property type="molecule type" value="Transcribed_RNA"/>
</dbReference>
<dbReference type="AlphaFoldDB" id="A0A0E9QKF9"/>
<keyword evidence="1" id="KW-1133">Transmembrane helix</keyword>
<accession>A0A0E9QKF9</accession>
<keyword evidence="1" id="KW-0472">Membrane</keyword>
<keyword evidence="1" id="KW-0812">Transmembrane</keyword>
<reference evidence="2" key="1">
    <citation type="submission" date="2014-11" db="EMBL/GenBank/DDBJ databases">
        <authorList>
            <person name="Amaro Gonzalez C."/>
        </authorList>
    </citation>
    <scope>NUCLEOTIDE SEQUENCE</scope>
</reference>
<organism evidence="2">
    <name type="scientific">Anguilla anguilla</name>
    <name type="common">European freshwater eel</name>
    <name type="synonym">Muraena anguilla</name>
    <dbReference type="NCBI Taxonomy" id="7936"/>
    <lineage>
        <taxon>Eukaryota</taxon>
        <taxon>Metazoa</taxon>
        <taxon>Chordata</taxon>
        <taxon>Craniata</taxon>
        <taxon>Vertebrata</taxon>
        <taxon>Euteleostomi</taxon>
        <taxon>Actinopterygii</taxon>
        <taxon>Neopterygii</taxon>
        <taxon>Teleostei</taxon>
        <taxon>Anguilliformes</taxon>
        <taxon>Anguillidae</taxon>
        <taxon>Anguilla</taxon>
    </lineage>
</organism>
<evidence type="ECO:0000313" key="2">
    <source>
        <dbReference type="EMBL" id="JAH17239.1"/>
    </source>
</evidence>
<feature type="transmembrane region" description="Helical" evidence="1">
    <location>
        <begin position="6"/>
        <end position="30"/>
    </location>
</feature>
<name>A0A0E9QKF9_ANGAN</name>